<dbReference type="EMBL" id="OY731403">
    <property type="protein sequence ID" value="CAJ1964437.1"/>
    <property type="molecule type" value="Genomic_DNA"/>
</dbReference>
<dbReference type="GO" id="GO:0005759">
    <property type="term" value="C:mitochondrial matrix"/>
    <property type="evidence" value="ECO:0007669"/>
    <property type="project" value="TreeGrafter"/>
</dbReference>
<dbReference type="InterPro" id="IPR016142">
    <property type="entry name" value="Citrate_synth-like_lrg_a-sub"/>
</dbReference>
<dbReference type="PANTHER" id="PTHR11739">
    <property type="entry name" value="CITRATE SYNTHASE"/>
    <property type="match status" value="1"/>
</dbReference>
<dbReference type="GO" id="GO:0046912">
    <property type="term" value="F:acyltransferase activity, acyl groups converted into alkyl on transfer"/>
    <property type="evidence" value="ECO:0007669"/>
    <property type="project" value="InterPro"/>
</dbReference>
<dbReference type="InterPro" id="IPR002020">
    <property type="entry name" value="Citrate_synthase"/>
</dbReference>
<dbReference type="Gene3D" id="1.10.580.10">
    <property type="entry name" value="Citrate Synthase, domain 1"/>
    <property type="match status" value="1"/>
</dbReference>
<dbReference type="Pfam" id="PF00285">
    <property type="entry name" value="Citrate_synt"/>
    <property type="match status" value="1"/>
</dbReference>
<gene>
    <name evidence="1" type="ORF">AYBTSS11_LOCUS20312</name>
</gene>
<proteinExistence type="predicted"/>
<dbReference type="AlphaFoldDB" id="A0AA86SLF1"/>
<dbReference type="Gramene" id="rna-AYBTSS11_LOCUS20312">
    <property type="protein sequence ID" value="CAJ1964437.1"/>
    <property type="gene ID" value="gene-AYBTSS11_LOCUS20312"/>
</dbReference>
<sequence length="218" mass="23485">MPTASEHTARNRLATLAAHLLPSDAAASAIHPLHLSAAAGASPSANLKGTLTIVDERTGKTYQIDVSPEGTVRASDFKKISTGKNDKGLKLYDPGYLNTAPVISRISYIDGDAGILRYRGYPIEELAEKSTFMEVSYLIMYGNLPSESQLAEWEFNISQHSAVPQGVLDMIQAMPHDAHPMGMLVNAMSALSVYHPDANPALKSLKISDGYKNESLNS</sequence>
<dbReference type="PANTHER" id="PTHR11739:SF28">
    <property type="entry name" value="CITRATE SYNTHASE"/>
    <property type="match status" value="1"/>
</dbReference>
<dbReference type="SUPFAM" id="SSF48256">
    <property type="entry name" value="Citrate synthase"/>
    <property type="match status" value="1"/>
</dbReference>
<dbReference type="Proteomes" id="UP001189624">
    <property type="component" value="Chromosome 6"/>
</dbReference>
<protein>
    <recommendedName>
        <fullName evidence="3">Citrate synthase</fullName>
    </recommendedName>
</protein>
<evidence type="ECO:0000313" key="2">
    <source>
        <dbReference type="Proteomes" id="UP001189624"/>
    </source>
</evidence>
<dbReference type="InterPro" id="IPR036969">
    <property type="entry name" value="Citrate_synthase_sf"/>
</dbReference>
<evidence type="ECO:0008006" key="3">
    <source>
        <dbReference type="Google" id="ProtNLM"/>
    </source>
</evidence>
<keyword evidence="2" id="KW-1185">Reference proteome</keyword>
<evidence type="ECO:0000313" key="1">
    <source>
        <dbReference type="EMBL" id="CAJ1964437.1"/>
    </source>
</evidence>
<reference evidence="1" key="1">
    <citation type="submission" date="2023-10" db="EMBL/GenBank/DDBJ databases">
        <authorList>
            <person name="Domelevo Entfellner J.-B."/>
        </authorList>
    </citation>
    <scope>NUCLEOTIDE SEQUENCE</scope>
</reference>
<accession>A0AA86SLF1</accession>
<organism evidence="1 2">
    <name type="scientific">Sphenostylis stenocarpa</name>
    <dbReference type="NCBI Taxonomy" id="92480"/>
    <lineage>
        <taxon>Eukaryota</taxon>
        <taxon>Viridiplantae</taxon>
        <taxon>Streptophyta</taxon>
        <taxon>Embryophyta</taxon>
        <taxon>Tracheophyta</taxon>
        <taxon>Spermatophyta</taxon>
        <taxon>Magnoliopsida</taxon>
        <taxon>eudicotyledons</taxon>
        <taxon>Gunneridae</taxon>
        <taxon>Pentapetalae</taxon>
        <taxon>rosids</taxon>
        <taxon>fabids</taxon>
        <taxon>Fabales</taxon>
        <taxon>Fabaceae</taxon>
        <taxon>Papilionoideae</taxon>
        <taxon>50 kb inversion clade</taxon>
        <taxon>NPAAA clade</taxon>
        <taxon>indigoferoid/millettioid clade</taxon>
        <taxon>Phaseoleae</taxon>
        <taxon>Sphenostylis</taxon>
    </lineage>
</organism>
<dbReference type="GO" id="GO:0006099">
    <property type="term" value="P:tricarboxylic acid cycle"/>
    <property type="evidence" value="ECO:0007669"/>
    <property type="project" value="TreeGrafter"/>
</dbReference>
<name>A0AA86SLF1_9FABA</name>
<dbReference type="GO" id="GO:0005975">
    <property type="term" value="P:carbohydrate metabolic process"/>
    <property type="evidence" value="ECO:0007669"/>
    <property type="project" value="TreeGrafter"/>
</dbReference>